<evidence type="ECO:0000313" key="4">
    <source>
        <dbReference type="Proteomes" id="UP000029661"/>
    </source>
</evidence>
<protein>
    <submittedName>
        <fullName evidence="2">Polysaccharide pyruvyl transferase</fullName>
    </submittedName>
</protein>
<reference evidence="3" key="2">
    <citation type="submission" date="2014-09" db="EMBL/GenBank/DDBJ databases">
        <authorList>
            <person name="Bishop-Lilly K.A."/>
            <person name="Broomall S.M."/>
            <person name="Chain P.S."/>
            <person name="Chertkov O."/>
            <person name="Coyne S.R."/>
            <person name="Daligault H.E."/>
            <person name="Davenport K.W."/>
            <person name="Erkkila T."/>
            <person name="Frey K.G."/>
            <person name="Gibbons H.S."/>
            <person name="Gu W."/>
            <person name="Jaissle J."/>
            <person name="Johnson S.L."/>
            <person name="Koroleva G.I."/>
            <person name="Ladner J.T."/>
            <person name="Lo C.-C."/>
            <person name="Minogue T.D."/>
            <person name="Munk C."/>
            <person name="Palacios G.F."/>
            <person name="Redden C.L."/>
            <person name="Rosenzweig C.N."/>
            <person name="Scholz M.B."/>
            <person name="Teshima H."/>
            <person name="Xu Y."/>
        </authorList>
    </citation>
    <scope>NUCLEOTIDE SEQUENCE</scope>
    <source>
        <strain evidence="3">Mb9</strain>
    </source>
</reference>
<dbReference type="PATRIC" id="fig|2162.10.peg.2222"/>
<dbReference type="InterPro" id="IPR007345">
    <property type="entry name" value="Polysacch_pyruvyl_Trfase"/>
</dbReference>
<evidence type="ECO:0000313" key="2">
    <source>
        <dbReference type="EMBL" id="AIS31073.1"/>
    </source>
</evidence>
<dbReference type="AlphaFoldDB" id="A0A089ZG75"/>
<dbReference type="PANTHER" id="PTHR36836">
    <property type="entry name" value="COLANIC ACID BIOSYNTHESIS PROTEIN WCAK"/>
    <property type="match status" value="1"/>
</dbReference>
<dbReference type="KEGG" id="mfc:BRM9_0244"/>
<dbReference type="EMBL" id="LN734822">
    <property type="protein sequence ID" value="CEL25767.1"/>
    <property type="molecule type" value="Genomic_DNA"/>
</dbReference>
<dbReference type="EMBL" id="CP006933">
    <property type="protein sequence ID" value="AIS31073.1"/>
    <property type="molecule type" value="Genomic_DNA"/>
</dbReference>
<organism evidence="2 4">
    <name type="scientific">Methanobacterium formicicum</name>
    <dbReference type="NCBI Taxonomy" id="2162"/>
    <lineage>
        <taxon>Archaea</taxon>
        <taxon>Methanobacteriati</taxon>
        <taxon>Methanobacteriota</taxon>
        <taxon>Methanomada group</taxon>
        <taxon>Methanobacteria</taxon>
        <taxon>Methanobacteriales</taxon>
        <taxon>Methanobacteriaceae</taxon>
        <taxon>Methanobacterium</taxon>
    </lineage>
</organism>
<dbReference type="OrthoDB" id="70488at2157"/>
<gene>
    <name evidence="2" type="ORF">BRM9_0244</name>
    <name evidence="3" type="ORF">MB9_2152</name>
</gene>
<dbReference type="GeneID" id="26740385"/>
<dbReference type="GO" id="GO:0016740">
    <property type="term" value="F:transferase activity"/>
    <property type="evidence" value="ECO:0007669"/>
    <property type="project" value="UniProtKB-KW"/>
</dbReference>
<dbReference type="Pfam" id="PF04230">
    <property type="entry name" value="PS_pyruv_trans"/>
    <property type="match status" value="1"/>
</dbReference>
<dbReference type="STRING" id="2162.BRM9_0244"/>
<name>A0A089ZG75_METFO</name>
<proteinExistence type="predicted"/>
<keyword evidence="2" id="KW-0808">Transferase</keyword>
<evidence type="ECO:0000259" key="1">
    <source>
        <dbReference type="Pfam" id="PF04230"/>
    </source>
</evidence>
<feature type="domain" description="Polysaccharide pyruvyl transferase" evidence="1">
    <location>
        <begin position="31"/>
        <end position="348"/>
    </location>
</feature>
<dbReference type="RefSeq" id="WP_048084483.1">
    <property type="nucleotide sequence ID" value="NZ_CP006933.1"/>
</dbReference>
<accession>A0A089ZG75</accession>
<evidence type="ECO:0000313" key="5">
    <source>
        <dbReference type="Proteomes" id="UP000062768"/>
    </source>
</evidence>
<dbReference type="PANTHER" id="PTHR36836:SF1">
    <property type="entry name" value="COLANIC ACID BIOSYNTHESIS PROTEIN WCAK"/>
    <property type="match status" value="1"/>
</dbReference>
<reference evidence="2" key="1">
    <citation type="submission" date="2013-12" db="EMBL/GenBank/DDBJ databases">
        <title>The complete genome sequence of Methanobacterium sp. BRM9.</title>
        <authorList>
            <consortium name="Pastoral Greenhouse Gas Research Consortium"/>
            <person name="Kelly W.J."/>
            <person name="Leahy S.C."/>
            <person name="Perry R."/>
            <person name="Li D."/>
            <person name="Altermann E."/>
            <person name="Lambie S.C."/>
            <person name="Attwood G.T."/>
        </authorList>
    </citation>
    <scope>NUCLEOTIDE SEQUENCE [LARGE SCALE GENOMIC DNA]</scope>
    <source>
        <strain evidence="2">BRM9</strain>
    </source>
</reference>
<sequence length="423" mass="48388">MQSNTANHDLKSRENPPNPRVLLVGYNGANNTGSEARLLAIIEDVRSLLGPQVEITVPTLNEENLRRYLAEDEHLHIAPIPSIFFLAIDKLVKQHDLVLLVEGSCYMDTWTSALLWAFLWATHSAHRQNKPCVAYAVDAGELSPLNRWLVKREASKTDLIITRTRHALERLQKIGVTAPITSTADCAYTFQEDSKDQDFLNSLWPEASEGTVGLAVVDFSLWPVVIRPWGREENLYKWPYYFSRSPERMKIREKLMEGWARTADEIIQKHHKKVVFICMEELDQPLAEDIQERMENKDKCRIVSSRQYNASQMTSMLSGLDLLVTSRYHSAVLSLRAGVPQIAVAHDPRLTSLYQDLHLYQDYLLCHDDPHLWEDLQGKINLLLGDSDLQKDKLEPGLSQQLTLSQKNRIILGKFLKEKNIIS</sequence>
<dbReference type="Proteomes" id="UP000062768">
    <property type="component" value="Chromosome I"/>
</dbReference>
<evidence type="ECO:0000313" key="3">
    <source>
        <dbReference type="EMBL" id="CEL25767.1"/>
    </source>
</evidence>
<dbReference type="Proteomes" id="UP000029661">
    <property type="component" value="Chromosome"/>
</dbReference>
<keyword evidence="5" id="KW-1185">Reference proteome</keyword>